<evidence type="ECO:0000259" key="8">
    <source>
        <dbReference type="PROSITE" id="PS51096"/>
    </source>
</evidence>
<dbReference type="InterPro" id="IPR033887">
    <property type="entry name" value="PTS_IIA_man"/>
</dbReference>
<organism evidence="9 10">
    <name type="scientific">Candidatus Lambdaproteobacteria bacterium RIFOXYD2_FULL_50_16</name>
    <dbReference type="NCBI Taxonomy" id="1817772"/>
    <lineage>
        <taxon>Bacteria</taxon>
        <taxon>Pseudomonadati</taxon>
        <taxon>Pseudomonadota</taxon>
        <taxon>Candidatus Lambdaproteobacteria</taxon>
    </lineage>
</organism>
<dbReference type="Proteomes" id="UP000178449">
    <property type="component" value="Unassembled WGS sequence"/>
</dbReference>
<evidence type="ECO:0000256" key="6">
    <source>
        <dbReference type="ARBA" id="ARBA00022683"/>
    </source>
</evidence>
<dbReference type="PANTHER" id="PTHR33799">
    <property type="entry name" value="PTS PERMEASE-RELATED-RELATED"/>
    <property type="match status" value="1"/>
</dbReference>
<dbReference type="InterPro" id="IPR051471">
    <property type="entry name" value="Bacterial_PTS_sugar_comp"/>
</dbReference>
<evidence type="ECO:0000313" key="10">
    <source>
        <dbReference type="Proteomes" id="UP000178449"/>
    </source>
</evidence>
<keyword evidence="5" id="KW-0808">Transferase</keyword>
<dbReference type="Pfam" id="PF03610">
    <property type="entry name" value="EIIA-man"/>
    <property type="match status" value="1"/>
</dbReference>
<dbReference type="InterPro" id="IPR004701">
    <property type="entry name" value="PTS_EIIA_man-typ"/>
</dbReference>
<keyword evidence="6" id="KW-0598">Phosphotransferase system</keyword>
<keyword evidence="7" id="KW-0418">Kinase</keyword>
<keyword evidence="2" id="KW-0813">Transport</keyword>
<dbReference type="GO" id="GO:0009401">
    <property type="term" value="P:phosphoenolpyruvate-dependent sugar phosphotransferase system"/>
    <property type="evidence" value="ECO:0007669"/>
    <property type="project" value="UniProtKB-KW"/>
</dbReference>
<comment type="subcellular location">
    <subcellularLocation>
        <location evidence="1">Cytoplasm</location>
    </subcellularLocation>
</comment>
<protein>
    <recommendedName>
        <fullName evidence="8">PTS EIIA type-4 domain-containing protein</fullName>
    </recommendedName>
</protein>
<accession>A0A1F6GGN1</accession>
<dbReference type="STRING" id="1817772.A2527_10505"/>
<evidence type="ECO:0000256" key="4">
    <source>
        <dbReference type="ARBA" id="ARBA00022597"/>
    </source>
</evidence>
<dbReference type="EMBL" id="MFNE01000001">
    <property type="protein sequence ID" value="OGG97257.1"/>
    <property type="molecule type" value="Genomic_DNA"/>
</dbReference>
<evidence type="ECO:0000256" key="1">
    <source>
        <dbReference type="ARBA" id="ARBA00004496"/>
    </source>
</evidence>
<comment type="caution">
    <text evidence="9">The sequence shown here is derived from an EMBL/GenBank/DDBJ whole genome shotgun (WGS) entry which is preliminary data.</text>
</comment>
<dbReference type="GO" id="GO:0016020">
    <property type="term" value="C:membrane"/>
    <property type="evidence" value="ECO:0007669"/>
    <property type="project" value="InterPro"/>
</dbReference>
<dbReference type="SUPFAM" id="SSF53062">
    <property type="entry name" value="PTS system fructose IIA component-like"/>
    <property type="match status" value="1"/>
</dbReference>
<evidence type="ECO:0000256" key="3">
    <source>
        <dbReference type="ARBA" id="ARBA00022490"/>
    </source>
</evidence>
<dbReference type="AlphaFoldDB" id="A0A1F6GGN1"/>
<dbReference type="InterPro" id="IPR036662">
    <property type="entry name" value="PTS_EIIA_man-typ_sf"/>
</dbReference>
<dbReference type="CDD" id="cd00006">
    <property type="entry name" value="PTS_IIA_man"/>
    <property type="match status" value="1"/>
</dbReference>
<proteinExistence type="predicted"/>
<dbReference type="GO" id="GO:0016301">
    <property type="term" value="F:kinase activity"/>
    <property type="evidence" value="ECO:0007669"/>
    <property type="project" value="UniProtKB-KW"/>
</dbReference>
<evidence type="ECO:0000256" key="2">
    <source>
        <dbReference type="ARBA" id="ARBA00022448"/>
    </source>
</evidence>
<evidence type="ECO:0000256" key="7">
    <source>
        <dbReference type="ARBA" id="ARBA00022777"/>
    </source>
</evidence>
<keyword evidence="3" id="KW-0963">Cytoplasm</keyword>
<feature type="domain" description="PTS EIIA type-4" evidence="8">
    <location>
        <begin position="2"/>
        <end position="124"/>
    </location>
</feature>
<dbReference type="GO" id="GO:0005737">
    <property type="term" value="C:cytoplasm"/>
    <property type="evidence" value="ECO:0007669"/>
    <property type="project" value="UniProtKB-SubCell"/>
</dbReference>
<evidence type="ECO:0000313" key="9">
    <source>
        <dbReference type="EMBL" id="OGG97257.1"/>
    </source>
</evidence>
<sequence>MEVSLLVITHGSLAQELVSVAQMMLERPLNVQAVCLALKGSNAKYAGQVNQAIKAIPEGNRVIALTDIFGGTPSNLLLPFLQKDRLEVITGVNLGLLIHLLSSKLEGSLSDICNSAKQAGQEAILVAGDFL</sequence>
<dbReference type="PANTHER" id="PTHR33799:SF1">
    <property type="entry name" value="PTS SYSTEM MANNOSE-SPECIFIC EIIAB COMPONENT-RELATED"/>
    <property type="match status" value="1"/>
</dbReference>
<name>A0A1F6GGN1_9PROT</name>
<evidence type="ECO:0000256" key="5">
    <source>
        <dbReference type="ARBA" id="ARBA00022679"/>
    </source>
</evidence>
<gene>
    <name evidence="9" type="ORF">A2527_10505</name>
</gene>
<keyword evidence="4" id="KW-0762">Sugar transport</keyword>
<dbReference type="Gene3D" id="3.40.50.510">
    <property type="entry name" value="Phosphotransferase system, mannose-type IIA component"/>
    <property type="match status" value="1"/>
</dbReference>
<dbReference type="PROSITE" id="PS51096">
    <property type="entry name" value="PTS_EIIA_TYPE_4"/>
    <property type="match status" value="1"/>
</dbReference>
<reference evidence="9 10" key="1">
    <citation type="journal article" date="2016" name="Nat. Commun.">
        <title>Thousands of microbial genomes shed light on interconnected biogeochemical processes in an aquifer system.</title>
        <authorList>
            <person name="Anantharaman K."/>
            <person name="Brown C.T."/>
            <person name="Hug L.A."/>
            <person name="Sharon I."/>
            <person name="Castelle C.J."/>
            <person name="Probst A.J."/>
            <person name="Thomas B.C."/>
            <person name="Singh A."/>
            <person name="Wilkins M.J."/>
            <person name="Karaoz U."/>
            <person name="Brodie E.L."/>
            <person name="Williams K.H."/>
            <person name="Hubbard S.S."/>
            <person name="Banfield J.F."/>
        </authorList>
    </citation>
    <scope>NUCLEOTIDE SEQUENCE [LARGE SCALE GENOMIC DNA]</scope>
</reference>